<dbReference type="InterPro" id="IPR009057">
    <property type="entry name" value="Homeodomain-like_sf"/>
</dbReference>
<keyword evidence="1" id="KW-0805">Transcription regulation</keyword>
<dbReference type="Proteomes" id="UP000295215">
    <property type="component" value="Unassembled WGS sequence"/>
</dbReference>
<dbReference type="PROSITE" id="PS00041">
    <property type="entry name" value="HTH_ARAC_FAMILY_1"/>
    <property type="match status" value="1"/>
</dbReference>
<keyword evidence="3" id="KW-0804">Transcription</keyword>
<gene>
    <name evidence="5" type="ORF">C8P70_11578</name>
</gene>
<dbReference type="Gene3D" id="3.30.70.100">
    <property type="match status" value="1"/>
</dbReference>
<dbReference type="PROSITE" id="PS01124">
    <property type="entry name" value="HTH_ARAC_FAMILY_2"/>
    <property type="match status" value="1"/>
</dbReference>
<protein>
    <submittedName>
        <fullName evidence="5">AraC family transcriptional regulator</fullName>
    </submittedName>
</protein>
<evidence type="ECO:0000256" key="2">
    <source>
        <dbReference type="ARBA" id="ARBA00023125"/>
    </source>
</evidence>
<organism evidence="5 6">
    <name type="scientific">Myroides indicus</name>
    <dbReference type="NCBI Taxonomy" id="1323422"/>
    <lineage>
        <taxon>Bacteria</taxon>
        <taxon>Pseudomonadati</taxon>
        <taxon>Bacteroidota</taxon>
        <taxon>Flavobacteriia</taxon>
        <taxon>Flavobacteriales</taxon>
        <taxon>Flavobacteriaceae</taxon>
        <taxon>Myroides</taxon>
    </lineage>
</organism>
<sequence>MAFLYETSLIINIFDKIYKMYLYIKNMVCTRCKMAVEDIIHSLGYKLEKVELGEVEIGEELTSKQVEELNKKLQTLGFEILDNRKSQIVTKIKSILIDLVQNRDACLDVPLSIFITDNINQDYNTLSQLFSQLESLTIEQYFILLKIEKVKELLVYDELNLKEIAYRLNYSSVAHLSKQFKKTTGLTPTYFKATGSQRRKLIDKL</sequence>
<keyword evidence="6" id="KW-1185">Reference proteome</keyword>
<dbReference type="Pfam" id="PF12833">
    <property type="entry name" value="HTH_18"/>
    <property type="match status" value="1"/>
</dbReference>
<dbReference type="GO" id="GO:0003700">
    <property type="term" value="F:DNA-binding transcription factor activity"/>
    <property type="evidence" value="ECO:0007669"/>
    <property type="project" value="InterPro"/>
</dbReference>
<dbReference type="Gene3D" id="1.10.10.60">
    <property type="entry name" value="Homeodomain-like"/>
    <property type="match status" value="1"/>
</dbReference>
<dbReference type="SMART" id="SM00342">
    <property type="entry name" value="HTH_ARAC"/>
    <property type="match status" value="1"/>
</dbReference>
<reference evidence="5 6" key="1">
    <citation type="submission" date="2019-03" db="EMBL/GenBank/DDBJ databases">
        <title>Genomic Encyclopedia of Archaeal and Bacterial Type Strains, Phase II (KMG-II): from individual species to whole genera.</title>
        <authorList>
            <person name="Goeker M."/>
        </authorList>
    </citation>
    <scope>NUCLEOTIDE SEQUENCE [LARGE SCALE GENOMIC DNA]</scope>
    <source>
        <strain evidence="5 6">DSM 28213</strain>
    </source>
</reference>
<keyword evidence="2" id="KW-0238">DNA-binding</keyword>
<dbReference type="SUPFAM" id="SSF46689">
    <property type="entry name" value="Homeodomain-like"/>
    <property type="match status" value="1"/>
</dbReference>
<dbReference type="EMBL" id="SOAG01000015">
    <property type="protein sequence ID" value="TDS57578.1"/>
    <property type="molecule type" value="Genomic_DNA"/>
</dbReference>
<comment type="caution">
    <text evidence="5">The sequence shown here is derived from an EMBL/GenBank/DDBJ whole genome shotgun (WGS) entry which is preliminary data.</text>
</comment>
<dbReference type="InterPro" id="IPR018060">
    <property type="entry name" value="HTH_AraC"/>
</dbReference>
<evidence type="ECO:0000256" key="1">
    <source>
        <dbReference type="ARBA" id="ARBA00023015"/>
    </source>
</evidence>
<evidence type="ECO:0000313" key="5">
    <source>
        <dbReference type="EMBL" id="TDS57578.1"/>
    </source>
</evidence>
<dbReference type="PANTHER" id="PTHR43280:SF2">
    <property type="entry name" value="HTH-TYPE TRANSCRIPTIONAL REGULATOR EXSA"/>
    <property type="match status" value="1"/>
</dbReference>
<name>A0A4R7EUG5_9FLAO</name>
<dbReference type="GO" id="GO:0043565">
    <property type="term" value="F:sequence-specific DNA binding"/>
    <property type="evidence" value="ECO:0007669"/>
    <property type="project" value="InterPro"/>
</dbReference>
<feature type="domain" description="HTH araC/xylS-type" evidence="4">
    <location>
        <begin position="115"/>
        <end position="194"/>
    </location>
</feature>
<evidence type="ECO:0000259" key="4">
    <source>
        <dbReference type="PROSITE" id="PS01124"/>
    </source>
</evidence>
<accession>A0A4R7EUG5</accession>
<evidence type="ECO:0000256" key="3">
    <source>
        <dbReference type="ARBA" id="ARBA00023163"/>
    </source>
</evidence>
<dbReference type="InterPro" id="IPR018062">
    <property type="entry name" value="HTH_AraC-typ_CS"/>
</dbReference>
<dbReference type="PANTHER" id="PTHR43280">
    <property type="entry name" value="ARAC-FAMILY TRANSCRIPTIONAL REGULATOR"/>
    <property type="match status" value="1"/>
</dbReference>
<proteinExistence type="predicted"/>
<dbReference type="AlphaFoldDB" id="A0A4R7EUG5"/>
<evidence type="ECO:0000313" key="6">
    <source>
        <dbReference type="Proteomes" id="UP000295215"/>
    </source>
</evidence>